<dbReference type="InterPro" id="IPR002347">
    <property type="entry name" value="SDR_fam"/>
</dbReference>
<organism evidence="4 5">
    <name type="scientific">Aureobasidium pullulans</name>
    <name type="common">Black yeast</name>
    <name type="synonym">Pullularia pullulans</name>
    <dbReference type="NCBI Taxonomy" id="5580"/>
    <lineage>
        <taxon>Eukaryota</taxon>
        <taxon>Fungi</taxon>
        <taxon>Dikarya</taxon>
        <taxon>Ascomycota</taxon>
        <taxon>Pezizomycotina</taxon>
        <taxon>Dothideomycetes</taxon>
        <taxon>Dothideomycetidae</taxon>
        <taxon>Dothideales</taxon>
        <taxon>Saccotheciaceae</taxon>
        <taxon>Aureobasidium</taxon>
    </lineage>
</organism>
<comment type="caution">
    <text evidence="4">The sequence shown here is derived from an EMBL/GenBank/DDBJ whole genome shotgun (WGS) entry which is preliminary data.</text>
</comment>
<name>A0A4S9U7T2_AURPU</name>
<proteinExistence type="inferred from homology"/>
<dbReference type="InterPro" id="IPR036291">
    <property type="entry name" value="NAD(P)-bd_dom_sf"/>
</dbReference>
<evidence type="ECO:0000256" key="2">
    <source>
        <dbReference type="ARBA" id="ARBA00022857"/>
    </source>
</evidence>
<dbReference type="AlphaFoldDB" id="A0A4S9U7T2"/>
<dbReference type="EMBL" id="QZBN01001196">
    <property type="protein sequence ID" value="THZ33277.1"/>
    <property type="molecule type" value="Genomic_DNA"/>
</dbReference>
<dbReference type="PRINTS" id="PR00080">
    <property type="entry name" value="SDRFAMILY"/>
</dbReference>
<reference evidence="4 5" key="1">
    <citation type="submission" date="2018-10" db="EMBL/GenBank/DDBJ databases">
        <title>Fifty Aureobasidium pullulans genomes reveal a recombining polyextremotolerant generalist.</title>
        <authorList>
            <person name="Gostincar C."/>
            <person name="Turk M."/>
            <person name="Zajc J."/>
            <person name="Gunde-Cimerman N."/>
        </authorList>
    </citation>
    <scope>NUCLEOTIDE SEQUENCE [LARGE SCALE GENOMIC DNA]</scope>
    <source>
        <strain evidence="4 5">EXF-3844</strain>
    </source>
</reference>
<evidence type="ECO:0000313" key="4">
    <source>
        <dbReference type="EMBL" id="THZ33277.1"/>
    </source>
</evidence>
<dbReference type="CDD" id="cd05233">
    <property type="entry name" value="SDR_c"/>
    <property type="match status" value="1"/>
</dbReference>
<accession>A0A4S9U7T2</accession>
<evidence type="ECO:0000256" key="3">
    <source>
        <dbReference type="ARBA" id="ARBA00023002"/>
    </source>
</evidence>
<protein>
    <submittedName>
        <fullName evidence="4">NAD(P)-binding protein</fullName>
    </submittedName>
</protein>
<dbReference type="Gene3D" id="3.40.50.720">
    <property type="entry name" value="NAD(P)-binding Rossmann-like Domain"/>
    <property type="match status" value="1"/>
</dbReference>
<dbReference type="PRINTS" id="PR00081">
    <property type="entry name" value="GDHRDH"/>
</dbReference>
<keyword evidence="3" id="KW-0560">Oxidoreductase</keyword>
<dbReference type="FunFam" id="3.40.50.720:FF:000084">
    <property type="entry name" value="Short-chain dehydrogenase reductase"/>
    <property type="match status" value="1"/>
</dbReference>
<dbReference type="Proteomes" id="UP000310121">
    <property type="component" value="Unassembled WGS sequence"/>
</dbReference>
<keyword evidence="2" id="KW-0521">NADP</keyword>
<dbReference type="GO" id="GO:0016491">
    <property type="term" value="F:oxidoreductase activity"/>
    <property type="evidence" value="ECO:0007669"/>
    <property type="project" value="UniProtKB-KW"/>
</dbReference>
<evidence type="ECO:0000256" key="1">
    <source>
        <dbReference type="ARBA" id="ARBA00006484"/>
    </source>
</evidence>
<sequence length="285" mass="30427">MIPEYKSIISSLSSKLSFLSFVLSNMPSTLFPGVALITGASSGIGKATATSFAQEGCTRIVLADISEASLTTTQESLTKSYPDTQFLAIPTDISSPEAVRNLFRKAVEKFGRIDYAVNCAGVLGAAKKSHEMTLEEFDHIVNVDYRGSWLCSREELKVMVNQEPLETHDGRKGSRGAIVNVASQLGIVARPQAPAYCSAKAAIIGLTKSDALDYSEHNIRVNCVCPGVVETPLINDEVRKAISIAPMNRAGTPTEIADCILFLCSPKSSFVQGAALVADGGYTIN</sequence>
<gene>
    <name evidence="4" type="ORF">D6C90_08542</name>
</gene>
<dbReference type="SUPFAM" id="SSF51735">
    <property type="entry name" value="NAD(P)-binding Rossmann-fold domains"/>
    <property type="match status" value="1"/>
</dbReference>
<dbReference type="PANTHER" id="PTHR24321">
    <property type="entry name" value="DEHYDROGENASES, SHORT CHAIN"/>
    <property type="match status" value="1"/>
</dbReference>
<comment type="similarity">
    <text evidence="1">Belongs to the short-chain dehydrogenases/reductases (SDR) family.</text>
</comment>
<evidence type="ECO:0000313" key="5">
    <source>
        <dbReference type="Proteomes" id="UP000310121"/>
    </source>
</evidence>
<dbReference type="Pfam" id="PF13561">
    <property type="entry name" value="adh_short_C2"/>
    <property type="match status" value="1"/>
</dbReference>
<dbReference type="PANTHER" id="PTHR24321:SF12">
    <property type="entry name" value="SHORT-CHAIN DEHYDROGENASE_REDUCTASE FAMILY, PUTATIVE (AFU_ORTHOLOGUE AFUA_5G14340)-RELATED"/>
    <property type="match status" value="1"/>
</dbReference>